<dbReference type="GO" id="GO:0015658">
    <property type="term" value="F:branched-chain amino acid transmembrane transporter activity"/>
    <property type="evidence" value="ECO:0007669"/>
    <property type="project" value="TreeGrafter"/>
</dbReference>
<dbReference type="GO" id="GO:0005524">
    <property type="term" value="F:ATP binding"/>
    <property type="evidence" value="ECO:0007669"/>
    <property type="project" value="UniProtKB-KW"/>
</dbReference>
<dbReference type="GO" id="GO:0015807">
    <property type="term" value="P:L-amino acid transport"/>
    <property type="evidence" value="ECO:0007669"/>
    <property type="project" value="TreeGrafter"/>
</dbReference>
<evidence type="ECO:0000256" key="5">
    <source>
        <dbReference type="ARBA" id="ARBA00022970"/>
    </source>
</evidence>
<gene>
    <name evidence="7" type="ORF">HMPREF0063_10182</name>
</gene>
<dbReference type="CDD" id="cd03224">
    <property type="entry name" value="ABC_TM1139_LivF_branched"/>
    <property type="match status" value="1"/>
</dbReference>
<evidence type="ECO:0000256" key="3">
    <source>
        <dbReference type="ARBA" id="ARBA00022741"/>
    </source>
</evidence>
<dbReference type="EMBL" id="ACLF03000001">
    <property type="protein sequence ID" value="EFQ84841.1"/>
    <property type="molecule type" value="Genomic_DNA"/>
</dbReference>
<keyword evidence="8" id="KW-1185">Reference proteome</keyword>
<dbReference type="Pfam" id="PF00005">
    <property type="entry name" value="ABC_tran"/>
    <property type="match status" value="1"/>
</dbReference>
<evidence type="ECO:0000256" key="1">
    <source>
        <dbReference type="ARBA" id="ARBA00005417"/>
    </source>
</evidence>
<dbReference type="Proteomes" id="UP000003111">
    <property type="component" value="Unassembled WGS sequence"/>
</dbReference>
<dbReference type="InterPro" id="IPR003439">
    <property type="entry name" value="ABC_transporter-like_ATP-bd"/>
</dbReference>
<evidence type="ECO:0000256" key="2">
    <source>
        <dbReference type="ARBA" id="ARBA00022448"/>
    </source>
</evidence>
<protein>
    <submittedName>
        <fullName evidence="7">ABC transporter, ATP-binding protein</fullName>
    </submittedName>
</protein>
<comment type="caution">
    <text evidence="7">The sequence shown here is derived from an EMBL/GenBank/DDBJ whole genome shotgun (WGS) entry which is preliminary data.</text>
</comment>
<dbReference type="STRING" id="585531.HMPREF0063_10182"/>
<proteinExistence type="inferred from homology"/>
<sequence>MNAAAPLLEVRGLGAGYGQVSVLHDIDLTVGTGEAVVVLGANGAGKTTLLRAVSGLIGHTGEIRVDGQVVSNARPDQMLDRGLSLVPQGRGTLTALDVEDNLRVGGTALANRGEVDDEIDRWFGVFPRLAERRKQVAGTLSGGEQQMLAIARALMSRPRLLLCDEISLGLAPLIVQELFETLRTVSVESGTALLMVEQNAELALDIAARVYLLEVGEVASSGTAASFRENNNIRQAYLGY</sequence>
<dbReference type="AlphaFoldDB" id="E2S825"/>
<dbReference type="SUPFAM" id="SSF52540">
    <property type="entry name" value="P-loop containing nucleoside triphosphate hydrolases"/>
    <property type="match status" value="1"/>
</dbReference>
<dbReference type="PANTHER" id="PTHR43820:SF4">
    <property type="entry name" value="HIGH-AFFINITY BRANCHED-CHAIN AMINO ACID TRANSPORT ATP-BINDING PROTEIN LIVF"/>
    <property type="match status" value="1"/>
</dbReference>
<keyword evidence="4 7" id="KW-0067">ATP-binding</keyword>
<keyword evidence="5" id="KW-0029">Amino-acid transport</keyword>
<dbReference type="eggNOG" id="COG0410">
    <property type="taxonomic scope" value="Bacteria"/>
</dbReference>
<evidence type="ECO:0000313" key="7">
    <source>
        <dbReference type="EMBL" id="EFQ84841.1"/>
    </source>
</evidence>
<accession>E2S825</accession>
<dbReference type="GO" id="GO:0016887">
    <property type="term" value="F:ATP hydrolysis activity"/>
    <property type="evidence" value="ECO:0007669"/>
    <property type="project" value="InterPro"/>
</dbReference>
<organism evidence="7 8">
    <name type="scientific">Aeromicrobium marinum DSM 15272</name>
    <dbReference type="NCBI Taxonomy" id="585531"/>
    <lineage>
        <taxon>Bacteria</taxon>
        <taxon>Bacillati</taxon>
        <taxon>Actinomycetota</taxon>
        <taxon>Actinomycetes</taxon>
        <taxon>Propionibacteriales</taxon>
        <taxon>Nocardioidaceae</taxon>
        <taxon>Aeromicrobium</taxon>
    </lineage>
</organism>
<dbReference type="PANTHER" id="PTHR43820">
    <property type="entry name" value="HIGH-AFFINITY BRANCHED-CHAIN AMINO ACID TRANSPORT ATP-BINDING PROTEIN LIVF"/>
    <property type="match status" value="1"/>
</dbReference>
<dbReference type="InterPro" id="IPR027417">
    <property type="entry name" value="P-loop_NTPase"/>
</dbReference>
<dbReference type="HOGENOM" id="CLU_000604_1_2_11"/>
<feature type="domain" description="ABC transporter" evidence="6">
    <location>
        <begin position="8"/>
        <end position="240"/>
    </location>
</feature>
<reference evidence="7" key="1">
    <citation type="submission" date="2010-08" db="EMBL/GenBank/DDBJ databases">
        <authorList>
            <person name="Muzny D."/>
            <person name="Qin X."/>
            <person name="Buhay C."/>
            <person name="Dugan-Rocha S."/>
            <person name="Ding Y."/>
            <person name="Chen G."/>
            <person name="Hawes A."/>
            <person name="Holder M."/>
            <person name="Jhangiani S."/>
            <person name="Johnson A."/>
            <person name="Khan Z."/>
            <person name="Li Z."/>
            <person name="Liu W."/>
            <person name="Liu X."/>
            <person name="Perez L."/>
            <person name="Shen H."/>
            <person name="Wang Q."/>
            <person name="Watt J."/>
            <person name="Xi L."/>
            <person name="Xin Y."/>
            <person name="Zhou J."/>
            <person name="Deng J."/>
            <person name="Jiang H."/>
            <person name="Liu Y."/>
            <person name="Qu J."/>
            <person name="Song X.-Z."/>
            <person name="Zhang L."/>
            <person name="Villasana D."/>
            <person name="Johnson A."/>
            <person name="Liu J."/>
            <person name="Liyanage D."/>
            <person name="Lorensuhewa L."/>
            <person name="Robinson T."/>
            <person name="Song A."/>
            <person name="Song B.-B."/>
            <person name="Dinh H."/>
            <person name="Thornton R."/>
            <person name="Coyle M."/>
            <person name="Francisco L."/>
            <person name="Jackson L."/>
            <person name="Javaid M."/>
            <person name="Korchina V."/>
            <person name="Kovar C."/>
            <person name="Mata R."/>
            <person name="Mathew T."/>
            <person name="Ngo R."/>
            <person name="Nguyen L."/>
            <person name="Nguyen N."/>
            <person name="Okwuonu G."/>
            <person name="Ongeri F."/>
            <person name="Pham C."/>
            <person name="Simmons D."/>
            <person name="Wilczek-Boney K."/>
            <person name="Hale W."/>
            <person name="Jakkamsetti A."/>
            <person name="Pham P."/>
            <person name="Ruth R."/>
            <person name="San Lucas F."/>
            <person name="Warren J."/>
            <person name="Zhang J."/>
            <person name="Zhao Z."/>
            <person name="Zhou C."/>
            <person name="Zhu D."/>
            <person name="Lee S."/>
            <person name="Bess C."/>
            <person name="Blankenburg K."/>
            <person name="Forbes L."/>
            <person name="Fu Q."/>
            <person name="Gubbala S."/>
            <person name="Hirani K."/>
            <person name="Jayaseelan J.C."/>
            <person name="Lara F."/>
            <person name="Munidasa M."/>
            <person name="Palculict T."/>
            <person name="Patil S."/>
            <person name="Pu L.-L."/>
            <person name="Saada N."/>
            <person name="Tang L."/>
            <person name="Weissenberger G."/>
            <person name="Zhu Y."/>
            <person name="Hemphill L."/>
            <person name="Shang Y."/>
            <person name="Youmans B."/>
            <person name="Ayvaz T."/>
            <person name="Ross M."/>
            <person name="Santibanez J."/>
            <person name="Aqrawi P."/>
            <person name="Gross S."/>
            <person name="Joshi V."/>
            <person name="Fowler G."/>
            <person name="Nazareth L."/>
            <person name="Reid J."/>
            <person name="Worley K."/>
            <person name="Petrosino J."/>
            <person name="Highlander S."/>
            <person name="Gibbs R."/>
        </authorList>
    </citation>
    <scope>NUCLEOTIDE SEQUENCE [LARGE SCALE GENOMIC DNA]</scope>
    <source>
        <strain evidence="7">DSM 15272</strain>
    </source>
</reference>
<name>E2S825_9ACTN</name>
<evidence type="ECO:0000256" key="4">
    <source>
        <dbReference type="ARBA" id="ARBA00022840"/>
    </source>
</evidence>
<comment type="similarity">
    <text evidence="1">Belongs to the ABC transporter superfamily.</text>
</comment>
<keyword evidence="2" id="KW-0813">Transport</keyword>
<dbReference type="Gene3D" id="3.40.50.300">
    <property type="entry name" value="P-loop containing nucleotide triphosphate hydrolases"/>
    <property type="match status" value="1"/>
</dbReference>
<evidence type="ECO:0000259" key="6">
    <source>
        <dbReference type="PROSITE" id="PS50893"/>
    </source>
</evidence>
<dbReference type="SMART" id="SM00382">
    <property type="entry name" value="AAA"/>
    <property type="match status" value="1"/>
</dbReference>
<dbReference type="PROSITE" id="PS00211">
    <property type="entry name" value="ABC_TRANSPORTER_1"/>
    <property type="match status" value="1"/>
</dbReference>
<dbReference type="InterPro" id="IPR052156">
    <property type="entry name" value="BCAA_Transport_ATP-bd_LivF"/>
</dbReference>
<dbReference type="RefSeq" id="WP_007076749.1">
    <property type="nucleotide sequence ID" value="NZ_CM001024.1"/>
</dbReference>
<keyword evidence="3" id="KW-0547">Nucleotide-binding</keyword>
<evidence type="ECO:0000313" key="8">
    <source>
        <dbReference type="Proteomes" id="UP000003111"/>
    </source>
</evidence>
<dbReference type="InterPro" id="IPR017871">
    <property type="entry name" value="ABC_transporter-like_CS"/>
</dbReference>
<dbReference type="InterPro" id="IPR003593">
    <property type="entry name" value="AAA+_ATPase"/>
</dbReference>
<dbReference type="PROSITE" id="PS50893">
    <property type="entry name" value="ABC_TRANSPORTER_2"/>
    <property type="match status" value="1"/>
</dbReference>